<proteinExistence type="inferred from homology"/>
<keyword evidence="3" id="KW-0663">Pyridoxal phosphate</keyword>
<dbReference type="InterPro" id="IPR015421">
    <property type="entry name" value="PyrdxlP-dep_Trfase_major"/>
</dbReference>
<dbReference type="InterPro" id="IPR015422">
    <property type="entry name" value="PyrdxlP-dep_Trfase_small"/>
</dbReference>
<dbReference type="EMBL" id="FO681348">
    <property type="protein sequence ID" value="CCV66172.1"/>
    <property type="molecule type" value="Genomic_DNA"/>
</dbReference>
<dbReference type="GO" id="GO:0016829">
    <property type="term" value="F:lyase activity"/>
    <property type="evidence" value="ECO:0007669"/>
    <property type="project" value="UniProtKB-KW"/>
</dbReference>
<dbReference type="Pfam" id="PF01212">
    <property type="entry name" value="Beta_elim_lyase"/>
    <property type="match status" value="1"/>
</dbReference>
<comment type="cofactor">
    <cofactor evidence="1">
        <name>pyridoxal 5'-phosphate</name>
        <dbReference type="ChEBI" id="CHEBI:597326"/>
    </cofactor>
</comment>
<evidence type="ECO:0000256" key="3">
    <source>
        <dbReference type="ARBA" id="ARBA00022898"/>
    </source>
</evidence>
<dbReference type="Gene3D" id="3.90.1150.10">
    <property type="entry name" value="Aspartate Aminotransferase, domain 1"/>
    <property type="match status" value="1"/>
</dbReference>
<dbReference type="InterPro" id="IPR001597">
    <property type="entry name" value="ArAA_b-elim_lyase/Thr_aldolase"/>
</dbReference>
<dbReference type="HOGENOM" id="CLU_049619_1_0_14"/>
<dbReference type="InterPro" id="IPR015424">
    <property type="entry name" value="PyrdxlP-dep_Trfase"/>
</dbReference>
<name>U4KP22_9MOLU</name>
<reference evidence="5 6" key="1">
    <citation type="journal article" date="2013" name="J. Mol. Microbiol. Biotechnol.">
        <title>Analysis of the Complete Genomes of Acholeplasma brassicae , A. palmae and A. laidlawii and Their Comparison to the Obligate Parasites from ' Candidatus Phytoplasma'.</title>
        <authorList>
            <person name="Kube M."/>
            <person name="Siewert C."/>
            <person name="Migdoll A.M."/>
            <person name="Duduk B."/>
            <person name="Holz S."/>
            <person name="Rabus R."/>
            <person name="Seemuller E."/>
            <person name="Mitrovic J."/>
            <person name="Muller I."/>
            <person name="Buttner C."/>
            <person name="Reinhardt R."/>
        </authorList>
    </citation>
    <scope>NUCLEOTIDE SEQUENCE [LARGE SCALE GENOMIC DNA]</scope>
    <source>
        <strain evidence="6">0502</strain>
    </source>
</reference>
<dbReference type="KEGG" id="abra:BN85311510"/>
<dbReference type="OrthoDB" id="9774495at2"/>
<feature type="domain" description="Aromatic amino acid beta-eliminating lyase/threonine aldolase" evidence="4">
    <location>
        <begin position="31"/>
        <end position="290"/>
    </location>
</feature>
<dbReference type="Proteomes" id="UP000032737">
    <property type="component" value="Chromosome"/>
</dbReference>
<evidence type="ECO:0000256" key="2">
    <source>
        <dbReference type="ARBA" id="ARBA00006966"/>
    </source>
</evidence>
<evidence type="ECO:0000313" key="5">
    <source>
        <dbReference type="EMBL" id="CCV66172.1"/>
    </source>
</evidence>
<dbReference type="STRING" id="61635.BN85311510"/>
<dbReference type="AlphaFoldDB" id="U4KP22"/>
<evidence type="ECO:0000259" key="4">
    <source>
        <dbReference type="Pfam" id="PF01212"/>
    </source>
</evidence>
<sequence>MMINFRNDYNDIAHEAILDLLLEVKDQSNIGYGEDVITDKAKQLLQTHFDHKIYTSFMVGGTITNKTVISHLLKPYEAVISASTGHIDVHETGAIEQTGHKIITIDSVDGKINASDVKRTLEQFQDFHRVIPKMIYLSNATETGLIYNKSELIELYEVAKQNDLILFIDGARLGVALTSKESDLTLNEISLYSDIFYIGGTKNGAMLGEAIITKHEAMHNNLTYSIKQNGGLLAKGFILGIQFQALFTNNLFFEIASKANQNANLLVEGLKQLRIDFKPTPTNQQFLRLKKSIVDSLKKNYQFEIWADHDAEQTIRLVTTYRRNEVEIQSFLRDLSKLI</sequence>
<evidence type="ECO:0000313" key="6">
    <source>
        <dbReference type="Proteomes" id="UP000032737"/>
    </source>
</evidence>
<dbReference type="PANTHER" id="PTHR48097">
    <property type="entry name" value="L-THREONINE ALDOLASE-RELATED"/>
    <property type="match status" value="1"/>
</dbReference>
<gene>
    <name evidence="5" type="ORF">BN85311510</name>
</gene>
<dbReference type="Gene3D" id="3.40.640.10">
    <property type="entry name" value="Type I PLP-dependent aspartate aminotransferase-like (Major domain)"/>
    <property type="match status" value="1"/>
</dbReference>
<dbReference type="SUPFAM" id="SSF53383">
    <property type="entry name" value="PLP-dependent transferases"/>
    <property type="match status" value="1"/>
</dbReference>
<dbReference type="GO" id="GO:0006520">
    <property type="term" value="P:amino acid metabolic process"/>
    <property type="evidence" value="ECO:0007669"/>
    <property type="project" value="InterPro"/>
</dbReference>
<evidence type="ECO:0000256" key="1">
    <source>
        <dbReference type="ARBA" id="ARBA00001933"/>
    </source>
</evidence>
<protein>
    <submittedName>
        <fullName evidence="5">Predicted aromatic amino acid beta-eliminating lyase/threonine</fullName>
    </submittedName>
</protein>
<comment type="similarity">
    <text evidence="2">Belongs to the threonine aldolase family.</text>
</comment>
<keyword evidence="6" id="KW-1185">Reference proteome</keyword>
<organism evidence="5 6">
    <name type="scientific">Acholeplasma brassicae</name>
    <dbReference type="NCBI Taxonomy" id="61635"/>
    <lineage>
        <taxon>Bacteria</taxon>
        <taxon>Bacillati</taxon>
        <taxon>Mycoplasmatota</taxon>
        <taxon>Mollicutes</taxon>
        <taxon>Acholeplasmatales</taxon>
        <taxon>Acholeplasmataceae</taxon>
        <taxon>Acholeplasma</taxon>
    </lineage>
</organism>
<dbReference type="RefSeq" id="WP_030005032.1">
    <property type="nucleotide sequence ID" value="NC_022549.1"/>
</dbReference>
<accession>U4KP22</accession>
<dbReference type="PANTHER" id="PTHR48097:SF5">
    <property type="entry name" value="LOW SPECIFICITY L-THREONINE ALDOLASE"/>
    <property type="match status" value="1"/>
</dbReference>
<keyword evidence="5" id="KW-0456">Lyase</keyword>